<organism evidence="1">
    <name type="scientific">Loa loa</name>
    <name type="common">Eye worm</name>
    <name type="synonym">Filaria loa</name>
    <dbReference type="NCBI Taxonomy" id="7209"/>
    <lineage>
        <taxon>Eukaryota</taxon>
        <taxon>Metazoa</taxon>
        <taxon>Ecdysozoa</taxon>
        <taxon>Nematoda</taxon>
        <taxon>Chromadorea</taxon>
        <taxon>Rhabditida</taxon>
        <taxon>Spirurina</taxon>
        <taxon>Spiruromorpha</taxon>
        <taxon>Filarioidea</taxon>
        <taxon>Onchocercidae</taxon>
        <taxon>Loa</taxon>
    </lineage>
</organism>
<dbReference type="Gene3D" id="2.60.40.640">
    <property type="match status" value="1"/>
</dbReference>
<evidence type="ECO:0000313" key="1">
    <source>
        <dbReference type="EMBL" id="EFO26933.1"/>
    </source>
</evidence>
<dbReference type="KEGG" id="loa:LOAG_01558"/>
<gene>
    <name evidence="1" type="ORF">LOAG_01558</name>
</gene>
<dbReference type="InterPro" id="IPR014752">
    <property type="entry name" value="Arrestin-like_C"/>
</dbReference>
<dbReference type="GeneID" id="9938935"/>
<accession>A0A1S0U946</accession>
<evidence type="ECO:0008006" key="2">
    <source>
        <dbReference type="Google" id="ProtNLM"/>
    </source>
</evidence>
<dbReference type="InterPro" id="IPR014756">
    <property type="entry name" value="Ig_E-set"/>
</dbReference>
<dbReference type="CTD" id="9938935"/>
<dbReference type="OrthoDB" id="2333384at2759"/>
<protein>
    <recommendedName>
        <fullName evidence="2">Arrestin-like N-terminal domain-containing protein</fullName>
    </recommendedName>
</protein>
<proteinExistence type="predicted"/>
<sequence length="145" mass="16371">MTSSSLAVPSVTGPFSVENLPYHVDILLSEKIYNPGDMIHGEVIFRLSNNLSYHLINVQLFGIIRVFWIDKKAVLKLNMQIGNGCFCLMAREQKRVLLDETIVLWSEEKTNHKKPIPSYVKLSVCRTGLPFIHKDHLPGPSGLGR</sequence>
<reference evidence="1" key="1">
    <citation type="submission" date="2012-04" db="EMBL/GenBank/DDBJ databases">
        <title>The Genome Sequence of Loa loa.</title>
        <authorList>
            <consortium name="The Broad Institute Genome Sequencing Platform"/>
            <consortium name="Broad Institute Genome Sequencing Center for Infectious Disease"/>
            <person name="Nutman T.B."/>
            <person name="Fink D.L."/>
            <person name="Russ C."/>
            <person name="Young S."/>
            <person name="Zeng Q."/>
            <person name="Gargeya S."/>
            <person name="Alvarado L."/>
            <person name="Berlin A."/>
            <person name="Chapman S.B."/>
            <person name="Chen Z."/>
            <person name="Freedman E."/>
            <person name="Gellesch M."/>
            <person name="Goldberg J."/>
            <person name="Griggs A."/>
            <person name="Gujja S."/>
            <person name="Heilman E.R."/>
            <person name="Heiman D."/>
            <person name="Howarth C."/>
            <person name="Mehta T."/>
            <person name="Neiman D."/>
            <person name="Pearson M."/>
            <person name="Roberts A."/>
            <person name="Saif S."/>
            <person name="Shea T."/>
            <person name="Shenoy N."/>
            <person name="Sisk P."/>
            <person name="Stolte C."/>
            <person name="Sykes S."/>
            <person name="White J."/>
            <person name="Yandava C."/>
            <person name="Haas B."/>
            <person name="Henn M.R."/>
            <person name="Nusbaum C."/>
            <person name="Birren B."/>
        </authorList>
    </citation>
    <scope>NUCLEOTIDE SEQUENCE [LARGE SCALE GENOMIC DNA]</scope>
</reference>
<dbReference type="EMBL" id="JH712089">
    <property type="protein sequence ID" value="EFO26933.1"/>
    <property type="molecule type" value="Genomic_DNA"/>
</dbReference>
<dbReference type="AlphaFoldDB" id="A0A1S0U946"/>
<dbReference type="InParanoid" id="A0A1S0U946"/>
<dbReference type="RefSeq" id="XP_003137145.1">
    <property type="nucleotide sequence ID" value="XM_003137097.1"/>
</dbReference>
<name>A0A1S0U946_LOALO</name>
<dbReference type="SUPFAM" id="SSF81296">
    <property type="entry name" value="E set domains"/>
    <property type="match status" value="1"/>
</dbReference>